<evidence type="ECO:0000313" key="1">
    <source>
        <dbReference type="EMBL" id="HEC79439.1"/>
    </source>
</evidence>
<sequence>MLLYLLLVASVGVEGGYSLPAVGFHNIESGVTFSVFVNHHFKISDLSVYVDNSFYSGKNGSYSVSLYGMHCGFSKNNWRLSPLITFGADYLSRRIDGAGEDGFAFAYSLGFLLNFHSDNLRVYPLFCYKGLSDFKTHAGFIAIKLGVAYDFCE</sequence>
<organism evidence="1 2">
    <name type="scientific">candidate division WOR-3 bacterium</name>
    <dbReference type="NCBI Taxonomy" id="2052148"/>
    <lineage>
        <taxon>Bacteria</taxon>
        <taxon>Bacteria division WOR-3</taxon>
    </lineage>
</organism>
<proteinExistence type="predicted"/>
<dbReference type="Proteomes" id="UP000885826">
    <property type="component" value="Unassembled WGS sequence"/>
</dbReference>
<dbReference type="EMBL" id="DRIG01000101">
    <property type="protein sequence ID" value="HEC79439.1"/>
    <property type="molecule type" value="Genomic_DNA"/>
</dbReference>
<protein>
    <submittedName>
        <fullName evidence="1">Uncharacterized protein</fullName>
    </submittedName>
</protein>
<name>A0A9C9ENX9_UNCW3</name>
<comment type="caution">
    <text evidence="1">The sequence shown here is derived from an EMBL/GenBank/DDBJ whole genome shotgun (WGS) entry which is preliminary data.</text>
</comment>
<gene>
    <name evidence="1" type="ORF">ENI34_09940</name>
</gene>
<dbReference type="AlphaFoldDB" id="A0A9C9ENX9"/>
<reference evidence="1" key="1">
    <citation type="journal article" date="2020" name="mSystems">
        <title>Genome- and Community-Level Interaction Insights into Carbon Utilization and Element Cycling Functions of Hydrothermarchaeota in Hydrothermal Sediment.</title>
        <authorList>
            <person name="Zhou Z."/>
            <person name="Liu Y."/>
            <person name="Xu W."/>
            <person name="Pan J."/>
            <person name="Luo Z.H."/>
            <person name="Li M."/>
        </authorList>
    </citation>
    <scope>NUCLEOTIDE SEQUENCE</scope>
    <source>
        <strain evidence="1">HyVt-388</strain>
    </source>
</reference>
<accession>A0A9C9ENX9</accession>
<evidence type="ECO:0000313" key="2">
    <source>
        <dbReference type="Proteomes" id="UP000885826"/>
    </source>
</evidence>